<evidence type="ECO:0000313" key="3">
    <source>
        <dbReference type="Proteomes" id="UP000068164"/>
    </source>
</evidence>
<accession>A0A109JWD7</accession>
<dbReference type="AlphaFoldDB" id="A0A109JWD7"/>
<evidence type="ECO:0000256" key="1">
    <source>
        <dbReference type="SAM" id="Phobius"/>
    </source>
</evidence>
<comment type="caution">
    <text evidence="2">The sequence shown here is derived from an EMBL/GenBank/DDBJ whole genome shotgun (WGS) entry which is preliminary data.</text>
</comment>
<dbReference type="OrthoDB" id="7200137at2"/>
<keyword evidence="1" id="KW-0472">Membrane</keyword>
<protein>
    <submittedName>
        <fullName evidence="2">Uncharacterized protein</fullName>
    </submittedName>
</protein>
<keyword evidence="1" id="KW-1133">Transmembrane helix</keyword>
<keyword evidence="3" id="KW-1185">Reference proteome</keyword>
<dbReference type="EMBL" id="LNCD01000042">
    <property type="protein sequence ID" value="KWV56250.1"/>
    <property type="molecule type" value="Genomic_DNA"/>
</dbReference>
<dbReference type="SUPFAM" id="SSF103473">
    <property type="entry name" value="MFS general substrate transporter"/>
    <property type="match status" value="1"/>
</dbReference>
<evidence type="ECO:0000313" key="2">
    <source>
        <dbReference type="EMBL" id="KWV56250.1"/>
    </source>
</evidence>
<reference evidence="2 3" key="1">
    <citation type="submission" date="2015-11" db="EMBL/GenBank/DDBJ databases">
        <title>Draft Genome Sequence of the Strain BR 10423 (Rhizobium sp.) isolated from nodules of Mimosa pudica.</title>
        <authorList>
            <person name="Barauna A.C."/>
            <person name="Zilli J.E."/>
            <person name="Simoes-Araujo J.L."/>
            <person name="Reis V.M."/>
            <person name="James E.K."/>
            <person name="Reis F.B.Jr."/>
            <person name="Rouws L.F."/>
            <person name="Passos S.R."/>
            <person name="Gois S.R."/>
        </authorList>
    </citation>
    <scope>NUCLEOTIDE SEQUENCE [LARGE SCALE GENOMIC DNA]</scope>
    <source>
        <strain evidence="2 3">BR10423</strain>
    </source>
</reference>
<dbReference type="RefSeq" id="WP_131815292.1">
    <property type="nucleotide sequence ID" value="NZ_LNCD01000042.1"/>
</dbReference>
<feature type="transmembrane region" description="Helical" evidence="1">
    <location>
        <begin position="49"/>
        <end position="75"/>
    </location>
</feature>
<organism evidence="2 3">
    <name type="scientific">Rhizobium altiplani</name>
    <dbReference type="NCBI Taxonomy" id="1864509"/>
    <lineage>
        <taxon>Bacteria</taxon>
        <taxon>Pseudomonadati</taxon>
        <taxon>Pseudomonadota</taxon>
        <taxon>Alphaproteobacteria</taxon>
        <taxon>Hyphomicrobiales</taxon>
        <taxon>Rhizobiaceae</taxon>
        <taxon>Rhizobium/Agrobacterium group</taxon>
        <taxon>Rhizobium</taxon>
    </lineage>
</organism>
<sequence>MEIMRLTGSVLRGNQHGGFKGLRPAQRPCWREKMECGFHRDRGRIDDPLGLLVLFAFGPSPATLVACLLLFGVGSGAFTVARATMPLVFFKKAEYAAAVSVIALPLNLTSALAAPALSGLLTVSGELIFSKPTEERMERDDRAYPED</sequence>
<keyword evidence="1" id="KW-0812">Transmembrane</keyword>
<feature type="transmembrane region" description="Helical" evidence="1">
    <location>
        <begin position="95"/>
        <end position="121"/>
    </location>
</feature>
<gene>
    <name evidence="2" type="ORF">AS026_35615</name>
</gene>
<dbReference type="InterPro" id="IPR036259">
    <property type="entry name" value="MFS_trans_sf"/>
</dbReference>
<dbReference type="Proteomes" id="UP000068164">
    <property type="component" value="Unassembled WGS sequence"/>
</dbReference>
<proteinExistence type="predicted"/>
<name>A0A109JWD7_9HYPH</name>